<comment type="caution">
    <text evidence="1">The sequence shown here is derived from an EMBL/GenBank/DDBJ whole genome shotgun (WGS) entry which is preliminary data.</text>
</comment>
<protein>
    <recommendedName>
        <fullName evidence="3">Lipoprotein</fullName>
    </recommendedName>
</protein>
<dbReference type="Proteomes" id="UP001289066">
    <property type="component" value="Unassembled WGS sequence"/>
</dbReference>
<dbReference type="AlphaFoldDB" id="A0AAW9IV11"/>
<reference evidence="1" key="1">
    <citation type="submission" date="2019-11" db="EMBL/GenBank/DDBJ databases">
        <title>Characterization of Clostridium perfringens isolates from swine manure treated agricultural soils.</title>
        <authorList>
            <person name="Wushke S.T."/>
        </authorList>
    </citation>
    <scope>NUCLEOTIDE SEQUENCE</scope>
    <source>
        <strain evidence="1">X15</strain>
    </source>
</reference>
<dbReference type="EMBL" id="WNVG01000067">
    <property type="protein sequence ID" value="MDZ5033825.1"/>
    <property type="molecule type" value="Genomic_DNA"/>
</dbReference>
<evidence type="ECO:0000313" key="2">
    <source>
        <dbReference type="Proteomes" id="UP001289066"/>
    </source>
</evidence>
<evidence type="ECO:0000313" key="1">
    <source>
        <dbReference type="EMBL" id="MDZ5033825.1"/>
    </source>
</evidence>
<gene>
    <name evidence="1" type="ORF">GNF81_13735</name>
</gene>
<proteinExistence type="predicted"/>
<name>A0AAW9IV11_CLOPF</name>
<organism evidence="1 2">
    <name type="scientific">Clostridium perfringens</name>
    <dbReference type="NCBI Taxonomy" id="1502"/>
    <lineage>
        <taxon>Bacteria</taxon>
        <taxon>Bacillati</taxon>
        <taxon>Bacillota</taxon>
        <taxon>Clostridia</taxon>
        <taxon>Eubacteriales</taxon>
        <taxon>Clostridiaceae</taxon>
        <taxon>Clostridium</taxon>
    </lineage>
</organism>
<dbReference type="RefSeq" id="WP_158524078.1">
    <property type="nucleotide sequence ID" value="NZ_CATNXC010000036.1"/>
</dbReference>
<evidence type="ECO:0008006" key="3">
    <source>
        <dbReference type="Google" id="ProtNLM"/>
    </source>
</evidence>
<sequence length="270" mass="31356">MFLLVGCENKANEDKAYLNGKVPYTIDDNNYIITVNSIEQYEDYTLFDYNMEAKEGFSLEKDKYGIWPVNITGHTEFDGDVFGFTPVKIVDDFNGSTRHVIEGDYIIGKNGELGDIRYKFSIANNGAFQDKFLETKDKFKYTIKNDKNYIELNKKVRFDNVDFVIRSIGNFEFGTIVSMYSTNLSKEESKKIEDENLYSLEVKSKDFNKKYPLEILIGCSKEQLDEYGYDSDFVTFFVTPLRYSKNEIDGNIEIYLVNNKTGEKLEIYNN</sequence>
<accession>A0AAW9IV11</accession>